<dbReference type="Proteomes" id="UP000008332">
    <property type="component" value="Chromosome"/>
</dbReference>
<evidence type="ECO:0000256" key="1">
    <source>
        <dbReference type="SAM" id="SignalP"/>
    </source>
</evidence>
<reference evidence="3" key="1">
    <citation type="submission" date="2006-02" db="EMBL/GenBank/DDBJ databases">
        <title>Complete sequence of chromosome of Rhodoferax ferrireducens DSM 15236.</title>
        <authorList>
            <person name="Copeland A."/>
            <person name="Lucas S."/>
            <person name="Lapidus A."/>
            <person name="Barry K."/>
            <person name="Detter J.C."/>
            <person name="Glavina del Rio T."/>
            <person name="Hammon N."/>
            <person name="Israni S."/>
            <person name="Pitluck S."/>
            <person name="Brettin T."/>
            <person name="Bruce D."/>
            <person name="Han C."/>
            <person name="Tapia R."/>
            <person name="Gilna P."/>
            <person name="Kiss H."/>
            <person name="Schmutz J."/>
            <person name="Larimer F."/>
            <person name="Land M."/>
            <person name="Kyrpides N."/>
            <person name="Ivanova N."/>
            <person name="Richardson P."/>
        </authorList>
    </citation>
    <scope>NUCLEOTIDE SEQUENCE [LARGE SCALE GENOMIC DNA]</scope>
    <source>
        <strain evidence="3">ATCC BAA-621 / DSM 15236 / T118</strain>
    </source>
</reference>
<feature type="chain" id="PRO_5004200747" evidence="1">
    <location>
        <begin position="29"/>
        <end position="233"/>
    </location>
</feature>
<keyword evidence="1" id="KW-0732">Signal</keyword>
<dbReference type="AlphaFoldDB" id="Q21XG9"/>
<keyword evidence="3" id="KW-1185">Reference proteome</keyword>
<evidence type="ECO:0000313" key="3">
    <source>
        <dbReference type="Proteomes" id="UP000008332"/>
    </source>
</evidence>
<dbReference type="EMBL" id="CP000267">
    <property type="protein sequence ID" value="ABD69534.1"/>
    <property type="molecule type" value="Genomic_DNA"/>
</dbReference>
<dbReference type="HOGENOM" id="CLU_103755_0_0_4"/>
<dbReference type="eggNOG" id="ENOG5031T51">
    <property type="taxonomic scope" value="Bacteria"/>
</dbReference>
<proteinExistence type="predicted"/>
<dbReference type="STRING" id="338969.Rfer_1805"/>
<name>Q21XG9_ALBFT</name>
<feature type="signal peptide" evidence="1">
    <location>
        <begin position="1"/>
        <end position="28"/>
    </location>
</feature>
<dbReference type="KEGG" id="rfr:Rfer_1805"/>
<organism evidence="2 3">
    <name type="scientific">Albidiferax ferrireducens (strain ATCC BAA-621 / DSM 15236 / T118)</name>
    <name type="common">Rhodoferax ferrireducens</name>
    <dbReference type="NCBI Taxonomy" id="338969"/>
    <lineage>
        <taxon>Bacteria</taxon>
        <taxon>Pseudomonadati</taxon>
        <taxon>Pseudomonadota</taxon>
        <taxon>Betaproteobacteria</taxon>
        <taxon>Burkholderiales</taxon>
        <taxon>Comamonadaceae</taxon>
        <taxon>Rhodoferax</taxon>
    </lineage>
</organism>
<gene>
    <name evidence="2" type="ordered locus">Rfer_1805</name>
</gene>
<evidence type="ECO:0000313" key="2">
    <source>
        <dbReference type="EMBL" id="ABD69534.1"/>
    </source>
</evidence>
<accession>Q21XG9</accession>
<protein>
    <submittedName>
        <fullName evidence="2">Uncharacterized protein</fullName>
    </submittedName>
</protein>
<sequence>MPLTKVTPVKKNILASALLIALPLTLLAQTPAKAVHKAKRLAPSQVEIKSKAVQMAAGIRAAEAALSPAELAIAALIYQGSMPCELGASVTVTADPKAPGYFDLQIKNLKYRMTPVVTSTGAIRLEDQQAGAVWLQLSNKSMLMNQKLGQRLADVCMNPEQVIVAERLIKSPAPSLLDKPIVVASDPKPPVAAPSVAPSLPDAPIVVASDPKPPVAGPDPVPQPALCAAPSYC</sequence>